<feature type="binding site" evidence="6">
    <location>
        <position position="242"/>
    </location>
    <ligand>
        <name>S-adenosyl-L-methionine</name>
        <dbReference type="ChEBI" id="CHEBI:59789"/>
    </ligand>
</feature>
<dbReference type="HAMAP" id="MF_00735">
    <property type="entry name" value="Methyltr_PrmA"/>
    <property type="match status" value="1"/>
</dbReference>
<comment type="similarity">
    <text evidence="1 6">Belongs to the methyltransferase superfamily. PrmA family.</text>
</comment>
<proteinExistence type="inferred from homology"/>
<protein>
    <recommendedName>
        <fullName evidence="6">Ribosomal protein L11 methyltransferase</fullName>
        <shortName evidence="6">L11 Mtase</shortName>
        <ecNumber evidence="6">2.1.1.-</ecNumber>
    </recommendedName>
</protein>
<evidence type="ECO:0000313" key="8">
    <source>
        <dbReference type="Proteomes" id="UP000603434"/>
    </source>
</evidence>
<dbReference type="AlphaFoldDB" id="A0A8J6TL83"/>
<dbReference type="NCBIfam" id="TIGR00406">
    <property type="entry name" value="prmA"/>
    <property type="match status" value="1"/>
</dbReference>
<dbReference type="CDD" id="cd02440">
    <property type="entry name" value="AdoMet_MTases"/>
    <property type="match status" value="1"/>
</dbReference>
<feature type="binding site" evidence="6">
    <location>
        <position position="155"/>
    </location>
    <ligand>
        <name>S-adenosyl-L-methionine</name>
        <dbReference type="ChEBI" id="CHEBI:59789"/>
    </ligand>
</feature>
<evidence type="ECO:0000256" key="4">
    <source>
        <dbReference type="ARBA" id="ARBA00022679"/>
    </source>
</evidence>
<feature type="binding site" evidence="6">
    <location>
        <position position="176"/>
    </location>
    <ligand>
        <name>S-adenosyl-L-methionine</name>
        <dbReference type="ChEBI" id="CHEBI:59789"/>
    </ligand>
</feature>
<dbReference type="PANTHER" id="PTHR43648">
    <property type="entry name" value="ELECTRON TRANSFER FLAVOPROTEIN BETA SUBUNIT LYSINE METHYLTRANSFERASE"/>
    <property type="match status" value="1"/>
</dbReference>
<evidence type="ECO:0000256" key="6">
    <source>
        <dbReference type="HAMAP-Rule" id="MF_00735"/>
    </source>
</evidence>
<reference evidence="7 8" key="1">
    <citation type="submission" date="2020-08" db="EMBL/GenBank/DDBJ databases">
        <title>Bridging the membrane lipid divide: bacteria of the FCB group superphylum have the potential to synthesize archaeal ether lipids.</title>
        <authorList>
            <person name="Villanueva L."/>
            <person name="Von Meijenfeldt F.A.B."/>
            <person name="Westbye A.B."/>
            <person name="Yadav S."/>
            <person name="Hopmans E.C."/>
            <person name="Dutilh B.E."/>
            <person name="Sinninghe Damste J.S."/>
        </authorList>
    </citation>
    <scope>NUCLEOTIDE SEQUENCE [LARGE SCALE GENOMIC DNA]</scope>
    <source>
        <strain evidence="7">NIOZ-UU30</strain>
    </source>
</reference>
<organism evidence="7 8">
    <name type="scientific">Candidatus Desulfatibia profunda</name>
    <dbReference type="NCBI Taxonomy" id="2841695"/>
    <lineage>
        <taxon>Bacteria</taxon>
        <taxon>Pseudomonadati</taxon>
        <taxon>Thermodesulfobacteriota</taxon>
        <taxon>Desulfobacteria</taxon>
        <taxon>Desulfobacterales</taxon>
        <taxon>Desulfobacterales incertae sedis</taxon>
        <taxon>Candidatus Desulfatibia</taxon>
    </lineage>
</organism>
<comment type="caution">
    <text evidence="7">The sequence shown here is derived from an EMBL/GenBank/DDBJ whole genome shotgun (WGS) entry which is preliminary data.</text>
</comment>
<evidence type="ECO:0000256" key="5">
    <source>
        <dbReference type="ARBA" id="ARBA00022691"/>
    </source>
</evidence>
<evidence type="ECO:0000256" key="2">
    <source>
        <dbReference type="ARBA" id="ARBA00022490"/>
    </source>
</evidence>
<comment type="subcellular location">
    <subcellularLocation>
        <location evidence="6">Cytoplasm</location>
    </subcellularLocation>
</comment>
<keyword evidence="4 6" id="KW-0808">Transferase</keyword>
<keyword evidence="7" id="KW-0689">Ribosomal protein</keyword>
<dbReference type="Pfam" id="PF06325">
    <property type="entry name" value="PrmA"/>
    <property type="match status" value="1"/>
</dbReference>
<dbReference type="InterPro" id="IPR050078">
    <property type="entry name" value="Ribosomal_L11_MeTrfase_PrmA"/>
</dbReference>
<keyword evidence="7" id="KW-0687">Ribonucleoprotein</keyword>
<dbReference type="InterPro" id="IPR029063">
    <property type="entry name" value="SAM-dependent_MTases_sf"/>
</dbReference>
<keyword evidence="5 6" id="KW-0949">S-adenosyl-L-methionine</keyword>
<sequence length="310" mass="34171">MKWIEAKVIFEFDDRQLAVDLISNLFYEFGLRGVVIEDPEIVPGEDWAQDAPDLPEQNAVIGFFPENDMSSKKLKIIEEKLHGLEKELGIASRIFYSPLDEADWSESWKSHFWPEKIGAGIVVKPTWREYVRAENETVLEIDPGMAFGTGTHPTTAMCIEMIETYLKRGDSFLDVGTGSGILMVAAAKLGAAKVRGVDNDDEAVKIARQNMLQNRIETKTFKVTAGNLVNGIDEPFNLVAANISSAAVINLLDGVGGVLAENGMFICSGIVAESKSAIVAKMETLGFDVIETRTKEGWVAIAARLIHRFF</sequence>
<dbReference type="EC" id="2.1.1.-" evidence="6"/>
<comment type="function">
    <text evidence="6">Methylates ribosomal protein L11.</text>
</comment>
<dbReference type="Proteomes" id="UP000603434">
    <property type="component" value="Unassembled WGS sequence"/>
</dbReference>
<gene>
    <name evidence="6 7" type="primary">prmA</name>
    <name evidence="7" type="ORF">H8E23_06655</name>
</gene>
<dbReference type="InterPro" id="IPR004498">
    <property type="entry name" value="Ribosomal_PrmA_MeTrfase"/>
</dbReference>
<dbReference type="GO" id="GO:0005737">
    <property type="term" value="C:cytoplasm"/>
    <property type="evidence" value="ECO:0007669"/>
    <property type="project" value="UniProtKB-SubCell"/>
</dbReference>
<dbReference type="SUPFAM" id="SSF53335">
    <property type="entry name" value="S-adenosyl-L-methionine-dependent methyltransferases"/>
    <property type="match status" value="1"/>
</dbReference>
<evidence type="ECO:0000256" key="1">
    <source>
        <dbReference type="ARBA" id="ARBA00009741"/>
    </source>
</evidence>
<dbReference type="GO" id="GO:0005840">
    <property type="term" value="C:ribosome"/>
    <property type="evidence" value="ECO:0007669"/>
    <property type="project" value="UniProtKB-KW"/>
</dbReference>
<comment type="catalytic activity">
    <reaction evidence="6">
        <text>L-lysyl-[protein] + 3 S-adenosyl-L-methionine = N(6),N(6),N(6)-trimethyl-L-lysyl-[protein] + 3 S-adenosyl-L-homocysteine + 3 H(+)</text>
        <dbReference type="Rhea" id="RHEA:54192"/>
        <dbReference type="Rhea" id="RHEA-COMP:9752"/>
        <dbReference type="Rhea" id="RHEA-COMP:13826"/>
        <dbReference type="ChEBI" id="CHEBI:15378"/>
        <dbReference type="ChEBI" id="CHEBI:29969"/>
        <dbReference type="ChEBI" id="CHEBI:57856"/>
        <dbReference type="ChEBI" id="CHEBI:59789"/>
        <dbReference type="ChEBI" id="CHEBI:61961"/>
    </reaction>
</comment>
<keyword evidence="2 6" id="KW-0963">Cytoplasm</keyword>
<dbReference type="EMBL" id="JACNJH010000119">
    <property type="protein sequence ID" value="MBC8361059.1"/>
    <property type="molecule type" value="Genomic_DNA"/>
</dbReference>
<dbReference type="GO" id="GO:0032259">
    <property type="term" value="P:methylation"/>
    <property type="evidence" value="ECO:0007669"/>
    <property type="project" value="UniProtKB-KW"/>
</dbReference>
<dbReference type="PIRSF" id="PIRSF000401">
    <property type="entry name" value="RPL11_MTase"/>
    <property type="match status" value="1"/>
</dbReference>
<evidence type="ECO:0000256" key="3">
    <source>
        <dbReference type="ARBA" id="ARBA00022603"/>
    </source>
</evidence>
<dbReference type="Gene3D" id="3.40.50.150">
    <property type="entry name" value="Vaccinia Virus protein VP39"/>
    <property type="match status" value="1"/>
</dbReference>
<keyword evidence="3 6" id="KW-0489">Methyltransferase</keyword>
<evidence type="ECO:0000313" key="7">
    <source>
        <dbReference type="EMBL" id="MBC8361059.1"/>
    </source>
</evidence>
<dbReference type="GO" id="GO:0008276">
    <property type="term" value="F:protein methyltransferase activity"/>
    <property type="evidence" value="ECO:0007669"/>
    <property type="project" value="UniProtKB-UniRule"/>
</dbReference>
<name>A0A8J6TL83_9BACT</name>
<feature type="binding site" evidence="6">
    <location>
        <position position="198"/>
    </location>
    <ligand>
        <name>S-adenosyl-L-methionine</name>
        <dbReference type="ChEBI" id="CHEBI:59789"/>
    </ligand>
</feature>
<accession>A0A8J6TL83</accession>
<dbReference type="PANTHER" id="PTHR43648:SF1">
    <property type="entry name" value="ELECTRON TRANSFER FLAVOPROTEIN BETA SUBUNIT LYSINE METHYLTRANSFERASE"/>
    <property type="match status" value="1"/>
</dbReference>